<dbReference type="RefSeq" id="WP_096894932.1">
    <property type="nucleotide sequence ID" value="NZ_BAOS01000024.1"/>
</dbReference>
<name>A0A286U0E7_9BACT</name>
<evidence type="ECO:0000313" key="3">
    <source>
        <dbReference type="Proteomes" id="UP000218542"/>
    </source>
</evidence>
<keyword evidence="1" id="KW-0472">Membrane</keyword>
<feature type="transmembrane region" description="Helical" evidence="1">
    <location>
        <begin position="9"/>
        <end position="31"/>
    </location>
</feature>
<keyword evidence="3" id="KW-1185">Reference proteome</keyword>
<evidence type="ECO:0000256" key="1">
    <source>
        <dbReference type="SAM" id="Phobius"/>
    </source>
</evidence>
<protein>
    <submittedName>
        <fullName evidence="2">Uncharacterized protein</fullName>
    </submittedName>
</protein>
<feature type="transmembrane region" description="Helical" evidence="1">
    <location>
        <begin position="390"/>
        <end position="409"/>
    </location>
</feature>
<dbReference type="Gene3D" id="3.30.450.20">
    <property type="entry name" value="PAS domain"/>
    <property type="match status" value="1"/>
</dbReference>
<sequence>MKRLFKESIVIVTITLVFFALFPLMLFRFVAFPNAKGELKRHIKTNLNEAMHKQKNLLTFFLEERRSHARSISEAIQSTELIYDHKDFVSIINEGNEKEYLRLKTQLECAKTDYGYKGIFVCDATGKIHMTTASEKSFMDMDIEREDIFKNVRETLYDGESYISSITHFSVNNIDREMPSRPYIPWQSTPNTSDIITARGQHAEAPSLFISYPIKKQDHRVAGAVLLWMDMSKLNDVMKNFVLGKTGEAYLVNEDGIMVTESRFSRHHMKGTNNTCRTCHVVEDPDINMLTKGVGACVTKKSTGHDLEGYRDYGGIKVVGAWSWLQDLDMGIMVEIDTDEAFVTVNNINTMIKSLMFVIIIPAIVIASLLHRKMSFGYMIKNMALPKKTLIGVAVVVMVGFLTAILDAYQLNKERGYGREQQYKIANPFSVFGEIGTISTEKGRDFVEDNIQEFKKEYRKLKSENLLLPEKREEAFVKGDDFPLEKQLALWD</sequence>
<feature type="transmembrane region" description="Helical" evidence="1">
    <location>
        <begin position="351"/>
        <end position="370"/>
    </location>
</feature>
<evidence type="ECO:0000313" key="2">
    <source>
        <dbReference type="EMBL" id="GAX61541.1"/>
    </source>
</evidence>
<keyword evidence="1" id="KW-1133">Transmembrane helix</keyword>
<keyword evidence="1" id="KW-0812">Transmembrane</keyword>
<dbReference type="Proteomes" id="UP000218542">
    <property type="component" value="Unassembled WGS sequence"/>
</dbReference>
<dbReference type="EMBL" id="BAOS01000024">
    <property type="protein sequence ID" value="GAX61541.1"/>
    <property type="molecule type" value="Genomic_DNA"/>
</dbReference>
<reference evidence="3" key="1">
    <citation type="journal article" date="2017" name="Environ. Microbiol. Rep.">
        <title>Genetic Diversity of Marine Anaerobic Ammonium-Oxidizing Bacteria as Revealed by Genomic and Proteomic Analyses of 'Candidatus Scalindua japonica'.</title>
        <authorList>
            <person name="Oshiki M."/>
            <person name="Mizuto K."/>
            <person name="Kimura Z."/>
            <person name="Kindaichi T."/>
            <person name="Satoh H."/>
            <person name="Okabe S."/>
        </authorList>
    </citation>
    <scope>NUCLEOTIDE SEQUENCE [LARGE SCALE GENOMIC DNA]</scope>
    <source>
        <strain evidence="3">husup-a2</strain>
    </source>
</reference>
<comment type="caution">
    <text evidence="2">The sequence shown here is derived from an EMBL/GenBank/DDBJ whole genome shotgun (WGS) entry which is preliminary data.</text>
</comment>
<dbReference type="OrthoDB" id="232790at2"/>
<accession>A0A286U0E7</accession>
<dbReference type="AlphaFoldDB" id="A0A286U0E7"/>
<gene>
    <name evidence="2" type="ORF">SCALIN_C24_0040</name>
</gene>
<proteinExistence type="predicted"/>
<organism evidence="2 3">
    <name type="scientific">Candidatus Scalindua japonica</name>
    <dbReference type="NCBI Taxonomy" id="1284222"/>
    <lineage>
        <taxon>Bacteria</taxon>
        <taxon>Pseudomonadati</taxon>
        <taxon>Planctomycetota</taxon>
        <taxon>Candidatus Brocadiia</taxon>
        <taxon>Candidatus Brocadiales</taxon>
        <taxon>Candidatus Scalinduaceae</taxon>
        <taxon>Candidatus Scalindua</taxon>
    </lineage>
</organism>